<dbReference type="GO" id="GO:0015074">
    <property type="term" value="P:DNA integration"/>
    <property type="evidence" value="ECO:0007669"/>
    <property type="project" value="InterPro"/>
</dbReference>
<evidence type="ECO:0000313" key="4">
    <source>
        <dbReference type="Proteomes" id="UP000006671"/>
    </source>
</evidence>
<evidence type="ECO:0000313" key="3">
    <source>
        <dbReference type="EMBL" id="EFC35816.1"/>
    </source>
</evidence>
<evidence type="ECO:0000256" key="1">
    <source>
        <dbReference type="ARBA" id="ARBA00023172"/>
    </source>
</evidence>
<gene>
    <name evidence="3" type="ORF">NAEGRDRAFT_76524</name>
</gene>
<dbReference type="EMBL" id="GG739014">
    <property type="protein sequence ID" value="EFC35816.1"/>
    <property type="molecule type" value="Genomic_DNA"/>
</dbReference>
<feature type="region of interest" description="Disordered" evidence="2">
    <location>
        <begin position="1"/>
        <end position="70"/>
    </location>
</feature>
<dbReference type="RefSeq" id="XP_002668560.1">
    <property type="nucleotide sequence ID" value="XM_002668514.1"/>
</dbReference>
<protein>
    <submittedName>
        <fullName evidence="3">Predicted protein</fullName>
    </submittedName>
</protein>
<dbReference type="Gene3D" id="1.10.443.10">
    <property type="entry name" value="Intergrase catalytic core"/>
    <property type="match status" value="1"/>
</dbReference>
<sequence>MVAKKPQDIDSSSSDEDLPAVEVEYPTTPVKARKQQAAKKLRKLKAMSPVANRNKRKQSTSVSSSNSALDDGISTVVSSSLLSNSTLLDSSSTAPSSSNNSSSSNSGRDSFASSSSEHDIMAIKAQMQEMIGVLRTVIGNISELTKKVQEREEESDDDFVNPEAISPEVWLRQTYRDLRSSYNVPSSIGDDLLLSAVSSEILKDRKQEETKRRIQYLLLKYKDVISKFAPDIRLDEINSIGYSKLVELTQIKIELLEYALNSPLDFTVMTEITELCRMICKVEALFLKEGLQVSTFDVGREFLNRYISTNSFETAAESELHNIRTTYHYYKATKQQQGPKGITKKYSKKKPGITLIWSLIDRKALKRDPIFYHHIEGFIQRKDHYDPFIFKLTSAMLVIGFRLFARPGELARLKWGYVTKLRNGNIKLDLSGHKTDFFLLEKPITIDKHLENPSVCPVKLLFDYMNTVQHFKKADSPLFSLQDNIFFNTEDVSQLIKNAMFSVDSEITVSGHSLRIGATTESIIKGIPTQDIIMGTRHKDVKSLQPYQRQEALAARHLSTTLLSRDNIH</sequence>
<dbReference type="KEGG" id="ngr:NAEGRDRAFT_76524"/>
<keyword evidence="1" id="KW-0233">DNA recombination</keyword>
<feature type="compositionally biased region" description="Polar residues" evidence="2">
    <location>
        <begin position="59"/>
        <end position="68"/>
    </location>
</feature>
<dbReference type="GO" id="GO:0003677">
    <property type="term" value="F:DNA binding"/>
    <property type="evidence" value="ECO:0007669"/>
    <property type="project" value="InterPro"/>
</dbReference>
<dbReference type="GeneID" id="8860595"/>
<feature type="region of interest" description="Disordered" evidence="2">
    <location>
        <begin position="86"/>
        <end position="115"/>
    </location>
</feature>
<dbReference type="GO" id="GO:0006310">
    <property type="term" value="P:DNA recombination"/>
    <property type="evidence" value="ECO:0007669"/>
    <property type="project" value="UniProtKB-KW"/>
</dbReference>
<dbReference type="OrthoDB" id="2681442at2759"/>
<keyword evidence="4" id="KW-1185">Reference proteome</keyword>
<evidence type="ECO:0000256" key="2">
    <source>
        <dbReference type="SAM" id="MobiDB-lite"/>
    </source>
</evidence>
<dbReference type="Proteomes" id="UP000006671">
    <property type="component" value="Unassembled WGS sequence"/>
</dbReference>
<organism evidence="4">
    <name type="scientific">Naegleria gruberi</name>
    <name type="common">Amoeba</name>
    <dbReference type="NCBI Taxonomy" id="5762"/>
    <lineage>
        <taxon>Eukaryota</taxon>
        <taxon>Discoba</taxon>
        <taxon>Heterolobosea</taxon>
        <taxon>Tetramitia</taxon>
        <taxon>Eutetramitia</taxon>
        <taxon>Vahlkampfiidae</taxon>
        <taxon>Naegleria</taxon>
    </lineage>
</organism>
<dbReference type="InParanoid" id="D2W536"/>
<proteinExistence type="predicted"/>
<dbReference type="SUPFAM" id="SSF56349">
    <property type="entry name" value="DNA breaking-rejoining enzymes"/>
    <property type="match status" value="1"/>
</dbReference>
<accession>D2W536</accession>
<reference evidence="3 4" key="1">
    <citation type="journal article" date="2010" name="Cell">
        <title>The genome of Naegleria gruberi illuminates early eukaryotic versatility.</title>
        <authorList>
            <person name="Fritz-Laylin L.K."/>
            <person name="Prochnik S.E."/>
            <person name="Ginger M.L."/>
            <person name="Dacks J.B."/>
            <person name="Carpenter M.L."/>
            <person name="Field M.C."/>
            <person name="Kuo A."/>
            <person name="Paredez A."/>
            <person name="Chapman J."/>
            <person name="Pham J."/>
            <person name="Shu S."/>
            <person name="Neupane R."/>
            <person name="Cipriano M."/>
            <person name="Mancuso J."/>
            <person name="Tu H."/>
            <person name="Salamov A."/>
            <person name="Lindquist E."/>
            <person name="Shapiro H."/>
            <person name="Lucas S."/>
            <person name="Grigoriev I.V."/>
            <person name="Cande W.Z."/>
            <person name="Fulton C."/>
            <person name="Rokhsar D.S."/>
            <person name="Dawson S.C."/>
        </authorList>
    </citation>
    <scope>NUCLEOTIDE SEQUENCE [LARGE SCALE GENOMIC DNA]</scope>
    <source>
        <strain evidence="3 4">NEG-M</strain>
    </source>
</reference>
<dbReference type="InterPro" id="IPR011010">
    <property type="entry name" value="DNA_brk_join_enz"/>
</dbReference>
<dbReference type="AlphaFoldDB" id="D2W536"/>
<name>D2W536_NAEGR</name>
<feature type="compositionally biased region" description="Basic residues" evidence="2">
    <location>
        <begin position="31"/>
        <end position="45"/>
    </location>
</feature>
<dbReference type="InterPro" id="IPR013762">
    <property type="entry name" value="Integrase-like_cat_sf"/>
</dbReference>
<dbReference type="VEuPathDB" id="AmoebaDB:NAEGRDRAFT_76524"/>